<dbReference type="Proteomes" id="UP001056201">
    <property type="component" value="Chromosome 1"/>
</dbReference>
<organism evidence="1 2">
    <name type="scientific">Aquincola tertiaricarbonis</name>
    <dbReference type="NCBI Taxonomy" id="391953"/>
    <lineage>
        <taxon>Bacteria</taxon>
        <taxon>Pseudomonadati</taxon>
        <taxon>Pseudomonadota</taxon>
        <taxon>Betaproteobacteria</taxon>
        <taxon>Burkholderiales</taxon>
        <taxon>Sphaerotilaceae</taxon>
        <taxon>Aquincola</taxon>
    </lineage>
</organism>
<accession>A0ABY4S2H9</accession>
<sequence length="93" mass="10540">MFCWRLIDESPGAQPEVLRAWQARLQARIDWYNSRYEQDPTVRQGVALAALRRLLAEMASVAQAGEQQDENLHNRLASLRIGLAAAGLLDDHR</sequence>
<reference evidence="1" key="1">
    <citation type="submission" date="2022-05" db="EMBL/GenBank/DDBJ databases">
        <title>An RpoN-dependent PEP-CTERM gene is involved in floc formation of an Aquincola tertiaricarbonis strain.</title>
        <authorList>
            <person name="Qiu D."/>
            <person name="Xia M."/>
        </authorList>
    </citation>
    <scope>NUCLEOTIDE SEQUENCE</scope>
    <source>
        <strain evidence="1">RN12</strain>
    </source>
</reference>
<gene>
    <name evidence="1" type="ORF">MW290_08515</name>
</gene>
<evidence type="ECO:0000313" key="2">
    <source>
        <dbReference type="Proteomes" id="UP001056201"/>
    </source>
</evidence>
<dbReference type="EMBL" id="CP097635">
    <property type="protein sequence ID" value="URI05981.1"/>
    <property type="molecule type" value="Genomic_DNA"/>
</dbReference>
<keyword evidence="2" id="KW-1185">Reference proteome</keyword>
<protein>
    <submittedName>
        <fullName evidence="1">Uncharacterized protein</fullName>
    </submittedName>
</protein>
<proteinExistence type="predicted"/>
<name>A0ABY4S2H9_AQUTE</name>
<evidence type="ECO:0000313" key="1">
    <source>
        <dbReference type="EMBL" id="URI05981.1"/>
    </source>
</evidence>
<dbReference type="RefSeq" id="WP_250194246.1">
    <property type="nucleotide sequence ID" value="NZ_CP097635.1"/>
</dbReference>